<gene>
    <name evidence="2" type="ORF">RR45_GL000797</name>
    <name evidence="3" type="ORF">SAMN02746068_00338</name>
</gene>
<evidence type="ECO:0000313" key="2">
    <source>
        <dbReference type="EMBL" id="PCS04482.1"/>
    </source>
</evidence>
<proteinExistence type="predicted"/>
<reference evidence="3 4" key="2">
    <citation type="submission" date="2016-11" db="EMBL/GenBank/DDBJ databases">
        <authorList>
            <person name="Jaros S."/>
            <person name="Januszkiewicz K."/>
            <person name="Wedrychowicz H."/>
        </authorList>
    </citation>
    <scope>NUCLEOTIDE SEQUENCE [LARGE SCALE GENOMIC DNA]</scope>
    <source>
        <strain evidence="3 4">DSM 22330</strain>
    </source>
</reference>
<evidence type="ECO:0000313" key="5">
    <source>
        <dbReference type="Proteomes" id="UP000218979"/>
    </source>
</evidence>
<protein>
    <submittedName>
        <fullName evidence="3">Uncharacterized protein</fullName>
    </submittedName>
</protein>
<keyword evidence="1" id="KW-0732">Signal</keyword>
<dbReference type="Proteomes" id="UP000185655">
    <property type="component" value="Unassembled WGS sequence"/>
</dbReference>
<keyword evidence="5" id="KW-1185">Reference proteome</keyword>
<sequence>MNKIKLLSLSAIALTTFSVTVPSLVAVTKADTINQVQTNIEKSEEVLTAKEKQELSEFKATTGLSPEKIREIENVDTSRIYLENGKTYIDGVEQKDLQRGKLSWAVKAIRSAYKKLPNSVKNYIAGYIGLESFLNILDGYTGAVTDGIKWALEQAGMPSWMADFCAKTITTFIL</sequence>
<name>A0A1K2H579_9LACT</name>
<dbReference type="RefSeq" id="WP_072353436.1">
    <property type="nucleotide sequence ID" value="NZ_FPKS01000002.1"/>
</dbReference>
<reference evidence="2 5" key="1">
    <citation type="submission" date="2014-12" db="EMBL/GenBank/DDBJ databases">
        <title>Draft genome sequences of 10 type strains of Lactococcus.</title>
        <authorList>
            <person name="Sun Z."/>
            <person name="Zhong Z."/>
            <person name="Liu W."/>
            <person name="Zhang W."/>
            <person name="Zhang H."/>
        </authorList>
    </citation>
    <scope>NUCLEOTIDE SEQUENCE [LARGE SCALE GENOMIC DNA]</scope>
    <source>
        <strain evidence="2 5">DSM 22330</strain>
    </source>
</reference>
<dbReference type="EMBL" id="FPKS01000002">
    <property type="protein sequence ID" value="SFZ71250.1"/>
    <property type="molecule type" value="Genomic_DNA"/>
</dbReference>
<evidence type="ECO:0000313" key="3">
    <source>
        <dbReference type="EMBL" id="SFZ71250.1"/>
    </source>
</evidence>
<dbReference type="Proteomes" id="UP000218979">
    <property type="component" value="Unassembled WGS sequence"/>
</dbReference>
<organism evidence="3 4">
    <name type="scientific">Pseudolactococcus chungangensis CAU 28 = DSM 22330</name>
    <dbReference type="NCBI Taxonomy" id="1122154"/>
    <lineage>
        <taxon>Bacteria</taxon>
        <taxon>Bacillati</taxon>
        <taxon>Bacillota</taxon>
        <taxon>Bacilli</taxon>
        <taxon>Lactobacillales</taxon>
        <taxon>Streptococcaceae</taxon>
        <taxon>Pseudolactococcus</taxon>
    </lineage>
</organism>
<dbReference type="AlphaFoldDB" id="A0A1K2H579"/>
<evidence type="ECO:0000256" key="1">
    <source>
        <dbReference type="SAM" id="SignalP"/>
    </source>
</evidence>
<feature type="signal peptide" evidence="1">
    <location>
        <begin position="1"/>
        <end position="25"/>
    </location>
</feature>
<feature type="chain" id="PRO_5012205138" evidence="1">
    <location>
        <begin position="26"/>
        <end position="174"/>
    </location>
</feature>
<dbReference type="OrthoDB" id="2991472at2"/>
<accession>A0A1K2H579</accession>
<dbReference type="EMBL" id="JXJT01000002">
    <property type="protein sequence ID" value="PCS04482.1"/>
    <property type="molecule type" value="Genomic_DNA"/>
</dbReference>
<evidence type="ECO:0000313" key="4">
    <source>
        <dbReference type="Proteomes" id="UP000185655"/>
    </source>
</evidence>